<proteinExistence type="predicted"/>
<keyword evidence="3" id="KW-1185">Reference proteome</keyword>
<accession>A0A443RZF1</accession>
<dbReference type="EMBL" id="NCKV01016408">
    <property type="protein sequence ID" value="RWS20633.1"/>
    <property type="molecule type" value="Genomic_DNA"/>
</dbReference>
<dbReference type="GO" id="GO:0046872">
    <property type="term" value="F:metal ion binding"/>
    <property type="evidence" value="ECO:0007669"/>
    <property type="project" value="InterPro"/>
</dbReference>
<dbReference type="SUPFAM" id="SSF49329">
    <property type="entry name" value="Cu,Zn superoxide dismutase-like"/>
    <property type="match status" value="1"/>
</dbReference>
<name>A0A443RZF1_9ACAR</name>
<reference evidence="2 3" key="1">
    <citation type="journal article" date="2018" name="Gigascience">
        <title>Genomes of trombidid mites reveal novel predicted allergens and laterally-transferred genes associated with secondary metabolism.</title>
        <authorList>
            <person name="Dong X."/>
            <person name="Chaisiri K."/>
            <person name="Xia D."/>
            <person name="Armstrong S.D."/>
            <person name="Fang Y."/>
            <person name="Donnelly M.J."/>
            <person name="Kadowaki T."/>
            <person name="McGarry J.W."/>
            <person name="Darby A.C."/>
            <person name="Makepeace B.L."/>
        </authorList>
    </citation>
    <scope>NUCLEOTIDE SEQUENCE [LARGE SCALE GENOMIC DNA]</scope>
    <source>
        <strain evidence="2">UoL-UT</strain>
    </source>
</reference>
<dbReference type="VEuPathDB" id="VectorBase:LDEU011407"/>
<dbReference type="GO" id="GO:0006801">
    <property type="term" value="P:superoxide metabolic process"/>
    <property type="evidence" value="ECO:0007669"/>
    <property type="project" value="InterPro"/>
</dbReference>
<organism evidence="2 3">
    <name type="scientific">Leptotrombidium deliense</name>
    <dbReference type="NCBI Taxonomy" id="299467"/>
    <lineage>
        <taxon>Eukaryota</taxon>
        <taxon>Metazoa</taxon>
        <taxon>Ecdysozoa</taxon>
        <taxon>Arthropoda</taxon>
        <taxon>Chelicerata</taxon>
        <taxon>Arachnida</taxon>
        <taxon>Acari</taxon>
        <taxon>Acariformes</taxon>
        <taxon>Trombidiformes</taxon>
        <taxon>Prostigmata</taxon>
        <taxon>Anystina</taxon>
        <taxon>Parasitengona</taxon>
        <taxon>Trombiculoidea</taxon>
        <taxon>Trombiculidae</taxon>
        <taxon>Leptotrombidium</taxon>
    </lineage>
</organism>
<feature type="non-terminal residue" evidence="2">
    <location>
        <position position="1"/>
    </location>
</feature>
<dbReference type="Gene3D" id="2.60.40.200">
    <property type="entry name" value="Superoxide dismutase, copper/zinc binding domain"/>
    <property type="match status" value="1"/>
</dbReference>
<dbReference type="PROSITE" id="PS00332">
    <property type="entry name" value="SOD_CU_ZN_2"/>
    <property type="match status" value="1"/>
</dbReference>
<dbReference type="Proteomes" id="UP000288716">
    <property type="component" value="Unassembled WGS sequence"/>
</dbReference>
<protein>
    <recommendedName>
        <fullName evidence="4">Superoxide dismutase</fullName>
    </recommendedName>
</protein>
<comment type="caution">
    <text evidence="2">The sequence shown here is derived from an EMBL/GenBank/DDBJ whole genome shotgun (WGS) entry which is preliminary data.</text>
</comment>
<dbReference type="InterPro" id="IPR036423">
    <property type="entry name" value="SOD-like_Cu/Zn_dom_sf"/>
</dbReference>
<evidence type="ECO:0008006" key="4">
    <source>
        <dbReference type="Google" id="ProtNLM"/>
    </source>
</evidence>
<sequence>VHADVDDCGQGGHEDSLTTGHSGRRIACAVIEPRMCRGPGKDKYGNLPPKGYIQRFA</sequence>
<dbReference type="InterPro" id="IPR018152">
    <property type="entry name" value="SOD_Cu/Zn_BS"/>
</dbReference>
<dbReference type="OrthoDB" id="2015551at2759"/>
<dbReference type="AlphaFoldDB" id="A0A443RZF1"/>
<evidence type="ECO:0000313" key="2">
    <source>
        <dbReference type="EMBL" id="RWS20633.1"/>
    </source>
</evidence>
<evidence type="ECO:0000256" key="1">
    <source>
        <dbReference type="SAM" id="MobiDB-lite"/>
    </source>
</evidence>
<feature type="region of interest" description="Disordered" evidence="1">
    <location>
        <begin position="1"/>
        <end position="22"/>
    </location>
</feature>
<evidence type="ECO:0000313" key="3">
    <source>
        <dbReference type="Proteomes" id="UP000288716"/>
    </source>
</evidence>
<gene>
    <name evidence="2" type="ORF">B4U80_03682</name>
</gene>